<evidence type="ECO:0000259" key="4">
    <source>
        <dbReference type="PROSITE" id="PS01124"/>
    </source>
</evidence>
<evidence type="ECO:0000256" key="3">
    <source>
        <dbReference type="ARBA" id="ARBA00023163"/>
    </source>
</evidence>
<dbReference type="PANTHER" id="PTHR47893:SF1">
    <property type="entry name" value="REGULATORY PROTEIN PCHR"/>
    <property type="match status" value="1"/>
</dbReference>
<keyword evidence="2" id="KW-0238">DNA-binding</keyword>
<dbReference type="InterPro" id="IPR009057">
    <property type="entry name" value="Homeodomain-like_sf"/>
</dbReference>
<dbReference type="RefSeq" id="WP_265424758.1">
    <property type="nucleotide sequence ID" value="NZ_JAPFPW010000007.1"/>
</dbReference>
<dbReference type="SMART" id="SM00342">
    <property type="entry name" value="HTH_ARAC"/>
    <property type="match status" value="1"/>
</dbReference>
<dbReference type="InterPro" id="IPR053142">
    <property type="entry name" value="PchR_regulatory_protein"/>
</dbReference>
<dbReference type="Proteomes" id="UP001209681">
    <property type="component" value="Unassembled WGS sequence"/>
</dbReference>
<dbReference type="InterPro" id="IPR018060">
    <property type="entry name" value="HTH_AraC"/>
</dbReference>
<dbReference type="EMBL" id="JAPFPW010000007">
    <property type="protein sequence ID" value="MCW7753890.1"/>
    <property type="molecule type" value="Genomic_DNA"/>
</dbReference>
<dbReference type="Pfam" id="PF12833">
    <property type="entry name" value="HTH_18"/>
    <property type="match status" value="1"/>
</dbReference>
<accession>A0ABT3N8V5</accession>
<dbReference type="PRINTS" id="PR00032">
    <property type="entry name" value="HTHARAC"/>
</dbReference>
<keyword evidence="6" id="KW-1185">Reference proteome</keyword>
<dbReference type="SUPFAM" id="SSF46689">
    <property type="entry name" value="Homeodomain-like"/>
    <property type="match status" value="2"/>
</dbReference>
<gene>
    <name evidence="5" type="ORF">OOT00_07825</name>
</gene>
<keyword evidence="1" id="KW-0805">Transcription regulation</keyword>
<dbReference type="Gene3D" id="1.10.10.60">
    <property type="entry name" value="Homeodomain-like"/>
    <property type="match status" value="2"/>
</dbReference>
<reference evidence="5 6" key="1">
    <citation type="submission" date="2022-11" db="EMBL/GenBank/DDBJ databases">
        <title>Desulfobotulus tamanensis H1 sp. nov. - anaerobic, alkaliphilic, sulphate reducing bacterium isolated from terrestrial mud volcano.</title>
        <authorList>
            <person name="Frolova A."/>
            <person name="Merkel A.Y."/>
            <person name="Slobodkin A.I."/>
        </authorList>
    </citation>
    <scope>NUCLEOTIDE SEQUENCE [LARGE SCALE GENOMIC DNA]</scope>
    <source>
        <strain evidence="5 6">H1</strain>
    </source>
</reference>
<comment type="caution">
    <text evidence="5">The sequence shown here is derived from an EMBL/GenBank/DDBJ whole genome shotgun (WGS) entry which is preliminary data.</text>
</comment>
<evidence type="ECO:0000313" key="6">
    <source>
        <dbReference type="Proteomes" id="UP001209681"/>
    </source>
</evidence>
<organism evidence="5 6">
    <name type="scientific">Desulfobotulus pelophilus</name>
    <dbReference type="NCBI Taxonomy" id="2823377"/>
    <lineage>
        <taxon>Bacteria</taxon>
        <taxon>Pseudomonadati</taxon>
        <taxon>Thermodesulfobacteriota</taxon>
        <taxon>Desulfobacteria</taxon>
        <taxon>Desulfobacterales</taxon>
        <taxon>Desulfobacteraceae</taxon>
        <taxon>Desulfobotulus</taxon>
    </lineage>
</organism>
<feature type="domain" description="HTH araC/xylS-type" evidence="4">
    <location>
        <begin position="214"/>
        <end position="312"/>
    </location>
</feature>
<name>A0ABT3N8V5_9BACT</name>
<dbReference type="InterPro" id="IPR020449">
    <property type="entry name" value="Tscrpt_reg_AraC-type_HTH"/>
</dbReference>
<protein>
    <submittedName>
        <fullName evidence="5">AraC family transcriptional regulator</fullName>
    </submittedName>
</protein>
<evidence type="ECO:0000313" key="5">
    <source>
        <dbReference type="EMBL" id="MCW7753890.1"/>
    </source>
</evidence>
<sequence length="316" mass="35026">MKTIRILPKKKGEEEGGVHLPLPPDAGRGGVSMMSLASGIQLLFSDYSLHETTRMEYASFPAVFGFGFCLSGEILNQPGGFKAADAIGPDQSAVFHFTGESMKEVVARRRVIRLNIMMEPEKVEAFLGNELQMAIPSLHKLLRHPYRAFDSLTPAMKAALLQLASCPYEGRIRSLFMEGKALELMACKLDQLHSRKGPAPPEPGLKTGEIDRIHYAGELLIADLENPITLSEAARQAGMCRSRFHYCFREVYGMTPFHFLRHQRLEAAGRFLCEGKLNVTQAACAVGYASVSHFTKAFRQHTGCLPGQYRKKEPAP</sequence>
<dbReference type="PANTHER" id="PTHR47893">
    <property type="entry name" value="REGULATORY PROTEIN PCHR"/>
    <property type="match status" value="1"/>
</dbReference>
<proteinExistence type="predicted"/>
<dbReference type="PROSITE" id="PS01124">
    <property type="entry name" value="HTH_ARAC_FAMILY_2"/>
    <property type="match status" value="1"/>
</dbReference>
<evidence type="ECO:0000256" key="1">
    <source>
        <dbReference type="ARBA" id="ARBA00023015"/>
    </source>
</evidence>
<evidence type="ECO:0000256" key="2">
    <source>
        <dbReference type="ARBA" id="ARBA00023125"/>
    </source>
</evidence>
<keyword evidence="3" id="KW-0804">Transcription</keyword>